<evidence type="ECO:0000256" key="1">
    <source>
        <dbReference type="SAM" id="Coils"/>
    </source>
</evidence>
<name>A0A839IKP8_9GAMM</name>
<evidence type="ECO:0000313" key="3">
    <source>
        <dbReference type="EMBL" id="MBB1485077.1"/>
    </source>
</evidence>
<evidence type="ECO:0000313" key="4">
    <source>
        <dbReference type="Proteomes" id="UP000565262"/>
    </source>
</evidence>
<feature type="coiled-coil region" evidence="1">
    <location>
        <begin position="360"/>
        <end position="434"/>
    </location>
</feature>
<dbReference type="PANTHER" id="PTHR32114">
    <property type="entry name" value="ABC TRANSPORTER ABCH.3"/>
    <property type="match status" value="1"/>
</dbReference>
<protein>
    <submittedName>
        <fullName evidence="3">AAA family ATPase</fullName>
    </submittedName>
</protein>
<keyword evidence="4" id="KW-1185">Reference proteome</keyword>
<dbReference type="RefSeq" id="WP_182806837.1">
    <property type="nucleotide sequence ID" value="NZ_JACJFM010000001.1"/>
</dbReference>
<reference evidence="3 4" key="1">
    <citation type="submission" date="2020-08" db="EMBL/GenBank/DDBJ databases">
        <title>Oceanospirillum sp. nov. isolated from marine sediment.</title>
        <authorList>
            <person name="Ji X."/>
        </authorList>
    </citation>
    <scope>NUCLEOTIDE SEQUENCE [LARGE SCALE GENOMIC DNA]</scope>
    <source>
        <strain evidence="3 4">D5</strain>
    </source>
</reference>
<dbReference type="SUPFAM" id="SSF52540">
    <property type="entry name" value="P-loop containing nucleoside triphosphate hydrolases"/>
    <property type="match status" value="1"/>
</dbReference>
<dbReference type="InterPro" id="IPR026866">
    <property type="entry name" value="CR006_AAA"/>
</dbReference>
<gene>
    <name evidence="3" type="ORF">H4O21_00400</name>
</gene>
<feature type="coiled-coil region" evidence="1">
    <location>
        <begin position="89"/>
        <end position="123"/>
    </location>
</feature>
<organism evidence="3 4">
    <name type="scientific">Oceanospirillum sediminis</name>
    <dbReference type="NCBI Taxonomy" id="2760088"/>
    <lineage>
        <taxon>Bacteria</taxon>
        <taxon>Pseudomonadati</taxon>
        <taxon>Pseudomonadota</taxon>
        <taxon>Gammaproteobacteria</taxon>
        <taxon>Oceanospirillales</taxon>
        <taxon>Oceanospirillaceae</taxon>
        <taxon>Oceanospirillum</taxon>
    </lineage>
</organism>
<accession>A0A839IKP8</accession>
<dbReference type="AlphaFoldDB" id="A0A839IKP8"/>
<comment type="caution">
    <text evidence="3">The sequence shown here is derived from an EMBL/GenBank/DDBJ whole genome shotgun (WGS) entry which is preliminary data.</text>
</comment>
<dbReference type="Pfam" id="PF13166">
    <property type="entry name" value="AAA_13"/>
    <property type="match status" value="1"/>
</dbReference>
<evidence type="ECO:0000259" key="2">
    <source>
        <dbReference type="Pfam" id="PF13166"/>
    </source>
</evidence>
<proteinExistence type="predicted"/>
<sequence length="731" mass="84599">MINSITLQEVTSYSPEKPTKIKIDGNKINLFYGLNGSGKSTIGKLLQAPSLPEYKKCKIEHIQNEDEIIVYNQEFIRENFYTTDHLNGIFTLSKENQEAEKAIESAKEKIIEINDKKNQTINKLNDISNKKSAEEKNIKDIVWSAKSTHENTDLDFCLNNYRNNKSKFLDKVKSSSGVTKKNFETLTAEARELLNSNNNTIENISQLNINMGEDKDFSILSEIILGSQDSYLSDLIKNLGNSDWVKSGMAYMAPNNPCPFCQQTIDTAIYNAVKQLFDDTYEKKISLIQSLKIKYEKETDNLKSRLLNLTLTIPENIDTHNLQDKANLLLGGLSKNLEKIKNKLINPSIPIKLVDTTSLLSDLENAISKTNNKIDLFNNKIKNADQHLNRIQSDFWILLNIKYTESMDHSDQKIKKFKEESDALTKEKYLLEEEKDQQSRIISENQKKITNIEHSINNINQRLIGLGINSFQIKKASSDNQRYKIIRTNENETNIYKTLSEGEKTLISFLYFIEYISGSKSDTHPAIIENRIIVIDDPISSLSHNYIYDIASIIHHNVFNSNFKQVFLLTHNLFFFHELLMLKNSSNKCPKGYKLYRVSKSDFSKINPMERNELQNDYQMYWQIIKDCSVDSSYSQMLPNAMRNILEHYFNFVHKKEELRNILDNLGDSESEFKPLFIYINRESHSDSINLINTNTINTSQYIEKFKQIFQETGFLGHYNNMMGLKEEVKQ</sequence>
<dbReference type="PANTHER" id="PTHR32114:SF2">
    <property type="entry name" value="ABC TRANSPORTER ABCH.3"/>
    <property type="match status" value="1"/>
</dbReference>
<dbReference type="Gene3D" id="3.40.50.300">
    <property type="entry name" value="P-loop containing nucleotide triphosphate hydrolases"/>
    <property type="match status" value="1"/>
</dbReference>
<dbReference type="InterPro" id="IPR027417">
    <property type="entry name" value="P-loop_NTPase"/>
</dbReference>
<feature type="domain" description="Protein CR006 P-loop" evidence="2">
    <location>
        <begin position="26"/>
        <end position="711"/>
    </location>
</feature>
<dbReference type="Proteomes" id="UP000565262">
    <property type="component" value="Unassembled WGS sequence"/>
</dbReference>
<dbReference type="EMBL" id="JACJFM010000001">
    <property type="protein sequence ID" value="MBB1485077.1"/>
    <property type="molecule type" value="Genomic_DNA"/>
</dbReference>
<keyword evidence="1" id="KW-0175">Coiled coil</keyword>